<accession>A0A1F4T5Z1</accession>
<comment type="caution">
    <text evidence="1">The sequence shown here is derived from an EMBL/GenBank/DDBJ whole genome shotgun (WGS) entry which is preliminary data.</text>
</comment>
<dbReference type="Pfam" id="PF02082">
    <property type="entry name" value="Rrf2"/>
    <property type="match status" value="1"/>
</dbReference>
<dbReference type="PANTHER" id="PTHR33221">
    <property type="entry name" value="WINGED HELIX-TURN-HELIX TRANSCRIPTIONAL REGULATOR, RRF2 FAMILY"/>
    <property type="match status" value="1"/>
</dbReference>
<name>A0A1F4T5Z1_UNCSA</name>
<dbReference type="GO" id="GO:0005829">
    <property type="term" value="C:cytosol"/>
    <property type="evidence" value="ECO:0007669"/>
    <property type="project" value="TreeGrafter"/>
</dbReference>
<dbReference type="InterPro" id="IPR036388">
    <property type="entry name" value="WH-like_DNA-bd_sf"/>
</dbReference>
<reference evidence="1 2" key="1">
    <citation type="journal article" date="2016" name="Nat. Commun.">
        <title>Thousands of microbial genomes shed light on interconnected biogeochemical processes in an aquifer system.</title>
        <authorList>
            <person name="Anantharaman K."/>
            <person name="Brown C.T."/>
            <person name="Hug L.A."/>
            <person name="Sharon I."/>
            <person name="Castelle C.J."/>
            <person name="Probst A.J."/>
            <person name="Thomas B.C."/>
            <person name="Singh A."/>
            <person name="Wilkins M.J."/>
            <person name="Karaoz U."/>
            <person name="Brodie E.L."/>
            <person name="Williams K.H."/>
            <person name="Hubbard S.S."/>
            <person name="Banfield J.F."/>
        </authorList>
    </citation>
    <scope>NUCLEOTIDE SEQUENCE [LARGE SCALE GENOMIC DNA]</scope>
</reference>
<protein>
    <recommendedName>
        <fullName evidence="3">Rrf2 family transcriptional regulator</fullName>
    </recommendedName>
</protein>
<dbReference type="NCBIfam" id="TIGR00738">
    <property type="entry name" value="rrf2_super"/>
    <property type="match status" value="1"/>
</dbReference>
<dbReference type="SUPFAM" id="SSF46785">
    <property type="entry name" value="Winged helix' DNA-binding domain"/>
    <property type="match status" value="1"/>
</dbReference>
<organism evidence="1 2">
    <name type="scientific">candidate division WOR-1 bacterium RIFOXYC12_FULL_54_18</name>
    <dbReference type="NCBI Taxonomy" id="1802584"/>
    <lineage>
        <taxon>Bacteria</taxon>
        <taxon>Bacillati</taxon>
        <taxon>Saganbacteria</taxon>
    </lineage>
</organism>
<dbReference type="AlphaFoldDB" id="A0A1F4T5Z1"/>
<evidence type="ECO:0000313" key="1">
    <source>
        <dbReference type="EMBL" id="OGC27919.1"/>
    </source>
</evidence>
<dbReference type="Proteomes" id="UP000178602">
    <property type="component" value="Unassembled WGS sequence"/>
</dbReference>
<dbReference type="GO" id="GO:0003700">
    <property type="term" value="F:DNA-binding transcription factor activity"/>
    <property type="evidence" value="ECO:0007669"/>
    <property type="project" value="TreeGrafter"/>
</dbReference>
<dbReference type="PROSITE" id="PS51197">
    <property type="entry name" value="HTH_RRF2_2"/>
    <property type="match status" value="1"/>
</dbReference>
<dbReference type="EMBL" id="MEUG01000001">
    <property type="protein sequence ID" value="OGC27919.1"/>
    <property type="molecule type" value="Genomic_DNA"/>
</dbReference>
<sequence>MNITRAADYSLRLLVKLAALDGGAQSRPLAEEIDIPFNHFNKLTRLLARRGFISTRKGKGGGLKLARDPKKISLVEVIEAVEGPIMLNHCLFNRKNCRFSVKCRVRKTLCSVQKMMKQMLAERSIHDMLTV</sequence>
<proteinExistence type="predicted"/>
<dbReference type="InterPro" id="IPR036390">
    <property type="entry name" value="WH_DNA-bd_sf"/>
</dbReference>
<dbReference type="InterPro" id="IPR000944">
    <property type="entry name" value="Tscrpt_reg_Rrf2"/>
</dbReference>
<evidence type="ECO:0008006" key="3">
    <source>
        <dbReference type="Google" id="ProtNLM"/>
    </source>
</evidence>
<gene>
    <name evidence="1" type="ORF">A3K49_02815</name>
</gene>
<evidence type="ECO:0000313" key="2">
    <source>
        <dbReference type="Proteomes" id="UP000178602"/>
    </source>
</evidence>
<dbReference type="PANTHER" id="PTHR33221:SF15">
    <property type="entry name" value="HTH-TYPE TRANSCRIPTIONAL REGULATOR YWGB-RELATED"/>
    <property type="match status" value="1"/>
</dbReference>
<dbReference type="Gene3D" id="1.10.10.10">
    <property type="entry name" value="Winged helix-like DNA-binding domain superfamily/Winged helix DNA-binding domain"/>
    <property type="match status" value="1"/>
</dbReference>